<dbReference type="PROSITE" id="PS51257">
    <property type="entry name" value="PROKAR_LIPOPROTEIN"/>
    <property type="match status" value="1"/>
</dbReference>
<protein>
    <recommendedName>
        <fullName evidence="3">Viral A-type inclusion protein</fullName>
    </recommendedName>
</protein>
<reference evidence="1 2" key="1">
    <citation type="submission" date="2016-11" db="EMBL/GenBank/DDBJ databases">
        <authorList>
            <person name="Jaros S."/>
            <person name="Januszkiewicz K."/>
            <person name="Wedrychowicz H."/>
        </authorList>
    </citation>
    <scope>NUCLEOTIDE SEQUENCE [LARGE SCALE GENOMIC DNA]</scope>
    <source>
        <strain evidence="1 2">DSM 24787</strain>
    </source>
</reference>
<accession>A0A1N6J7A6</accession>
<dbReference type="STRING" id="536979.SAMN04488055_3701"/>
<dbReference type="OrthoDB" id="1436925at2"/>
<evidence type="ECO:0000313" key="2">
    <source>
        <dbReference type="Proteomes" id="UP000185003"/>
    </source>
</evidence>
<dbReference type="RefSeq" id="WP_074240908.1">
    <property type="nucleotide sequence ID" value="NZ_FSRA01000002.1"/>
</dbReference>
<name>A0A1N6J7A6_9BACT</name>
<dbReference type="AlphaFoldDB" id="A0A1N6J7A6"/>
<dbReference type="Proteomes" id="UP000185003">
    <property type="component" value="Unassembled WGS sequence"/>
</dbReference>
<proteinExistence type="predicted"/>
<dbReference type="EMBL" id="FSRA01000002">
    <property type="protein sequence ID" value="SIO40121.1"/>
    <property type="molecule type" value="Genomic_DNA"/>
</dbReference>
<evidence type="ECO:0000313" key="1">
    <source>
        <dbReference type="EMBL" id="SIO40121.1"/>
    </source>
</evidence>
<gene>
    <name evidence="1" type="ORF">SAMN04488055_3701</name>
</gene>
<keyword evidence="2" id="KW-1185">Reference proteome</keyword>
<evidence type="ECO:0008006" key="3">
    <source>
        <dbReference type="Google" id="ProtNLM"/>
    </source>
</evidence>
<organism evidence="1 2">
    <name type="scientific">Chitinophaga niabensis</name>
    <dbReference type="NCBI Taxonomy" id="536979"/>
    <lineage>
        <taxon>Bacteria</taxon>
        <taxon>Pseudomonadati</taxon>
        <taxon>Bacteroidota</taxon>
        <taxon>Chitinophagia</taxon>
        <taxon>Chitinophagales</taxon>
        <taxon>Chitinophagaceae</taxon>
        <taxon>Chitinophaga</taxon>
    </lineage>
</organism>
<sequence>MYKYILPVAVLISLAACQGSNKGPAQDEAVIKDSLAVDSLSGVVMNIHDEGMAKMMVIRRLKTRVTEVTDSLQKKKVNAAAYTAAGVLLDSANNAMNTWMHAYDMQMQGKSIAEKKAYLETEEKKISDVKALMLKSIQDAKGLLKEE</sequence>